<dbReference type="AlphaFoldDB" id="B3PM36"/>
<dbReference type="STRING" id="243272.MARTH_orf160"/>
<feature type="domain" description="Toprim" evidence="8">
    <location>
        <begin position="78"/>
        <end position="173"/>
    </location>
</feature>
<dbReference type="InterPro" id="IPR000093">
    <property type="entry name" value="DNA_Rcmb_RecR"/>
</dbReference>
<dbReference type="Proteomes" id="UP000008812">
    <property type="component" value="Chromosome"/>
</dbReference>
<evidence type="ECO:0000313" key="9">
    <source>
        <dbReference type="EMBL" id="ACF07088.1"/>
    </source>
</evidence>
<dbReference type="SUPFAM" id="SSF111304">
    <property type="entry name" value="Recombination protein RecR"/>
    <property type="match status" value="1"/>
</dbReference>
<gene>
    <name evidence="7 9" type="primary">recR</name>
    <name evidence="9" type="ordered locus">MARTH_orf160</name>
</gene>
<keyword evidence="5 7" id="KW-0233">DNA recombination</keyword>
<feature type="zinc finger region" description="C4-type" evidence="7">
    <location>
        <begin position="56"/>
        <end position="71"/>
    </location>
</feature>
<keyword evidence="2 7" id="KW-0227">DNA damage</keyword>
<evidence type="ECO:0000256" key="3">
    <source>
        <dbReference type="ARBA" id="ARBA00022771"/>
    </source>
</evidence>
<dbReference type="PROSITE" id="PS50880">
    <property type="entry name" value="TOPRIM"/>
    <property type="match status" value="1"/>
</dbReference>
<dbReference type="GO" id="GO:0003677">
    <property type="term" value="F:DNA binding"/>
    <property type="evidence" value="ECO:0007669"/>
    <property type="project" value="UniProtKB-UniRule"/>
</dbReference>
<keyword evidence="6 7" id="KW-0234">DNA repair</keyword>
<evidence type="ECO:0000256" key="7">
    <source>
        <dbReference type="HAMAP-Rule" id="MF_00017"/>
    </source>
</evidence>
<dbReference type="RefSeq" id="WP_012498045.1">
    <property type="nucleotide sequence ID" value="NC_011025.1"/>
</dbReference>
<dbReference type="GO" id="GO:0006281">
    <property type="term" value="P:DNA repair"/>
    <property type="evidence" value="ECO:0007669"/>
    <property type="project" value="UniProtKB-UniRule"/>
</dbReference>
<dbReference type="InterPro" id="IPR015967">
    <property type="entry name" value="Rcmb_RecR_Znf"/>
</dbReference>
<keyword evidence="10" id="KW-1185">Reference proteome</keyword>
<comment type="similarity">
    <text evidence="7">Belongs to the RecR family.</text>
</comment>
<dbReference type="GO" id="GO:0006310">
    <property type="term" value="P:DNA recombination"/>
    <property type="evidence" value="ECO:0007669"/>
    <property type="project" value="UniProtKB-UniRule"/>
</dbReference>
<evidence type="ECO:0000313" key="10">
    <source>
        <dbReference type="Proteomes" id="UP000008812"/>
    </source>
</evidence>
<keyword evidence="1 7" id="KW-0479">Metal-binding</keyword>
<reference evidence="9 10" key="1">
    <citation type="journal article" date="2008" name="Infect. Immun.">
        <title>Genome of Mycoplasma arthritidis.</title>
        <authorList>
            <person name="Dybvig K."/>
            <person name="Zuhua C."/>
            <person name="Lao P."/>
            <person name="Jordan D.S."/>
            <person name="French C.T."/>
            <person name="Tu A.H."/>
            <person name="Loraine A.E."/>
        </authorList>
    </citation>
    <scope>NUCLEOTIDE SEQUENCE [LARGE SCALE GENOMIC DNA]</scope>
    <source>
        <strain evidence="9 10">158L3-1</strain>
    </source>
</reference>
<dbReference type="Gene3D" id="3.40.1360.10">
    <property type="match status" value="1"/>
</dbReference>
<dbReference type="HOGENOM" id="CLU_060739_1_1_14"/>
<dbReference type="GO" id="GO:0008270">
    <property type="term" value="F:zinc ion binding"/>
    <property type="evidence" value="ECO:0007669"/>
    <property type="project" value="UniProtKB-KW"/>
</dbReference>
<evidence type="ECO:0000259" key="8">
    <source>
        <dbReference type="PROSITE" id="PS50880"/>
    </source>
</evidence>
<evidence type="ECO:0000256" key="1">
    <source>
        <dbReference type="ARBA" id="ARBA00022723"/>
    </source>
</evidence>
<keyword evidence="4 7" id="KW-0862">Zinc</keyword>
<dbReference type="InterPro" id="IPR006171">
    <property type="entry name" value="TOPRIM_dom"/>
</dbReference>
<dbReference type="PANTHER" id="PTHR30446:SF0">
    <property type="entry name" value="RECOMBINATION PROTEIN RECR"/>
    <property type="match status" value="1"/>
</dbReference>
<accession>B3PM36</accession>
<evidence type="ECO:0000256" key="4">
    <source>
        <dbReference type="ARBA" id="ARBA00022833"/>
    </source>
</evidence>
<dbReference type="EMBL" id="CP001047">
    <property type="protein sequence ID" value="ACF07088.1"/>
    <property type="molecule type" value="Genomic_DNA"/>
</dbReference>
<dbReference type="Pfam" id="PF21175">
    <property type="entry name" value="RecR_C"/>
    <property type="match status" value="1"/>
</dbReference>
<dbReference type="PANTHER" id="PTHR30446">
    <property type="entry name" value="RECOMBINATION PROTEIN RECR"/>
    <property type="match status" value="1"/>
</dbReference>
<evidence type="ECO:0000256" key="2">
    <source>
        <dbReference type="ARBA" id="ARBA00022763"/>
    </source>
</evidence>
<protein>
    <recommendedName>
        <fullName evidence="7">Recombination protein RecR</fullName>
    </recommendedName>
</protein>
<evidence type="ECO:0000256" key="6">
    <source>
        <dbReference type="ARBA" id="ARBA00023204"/>
    </source>
</evidence>
<keyword evidence="3 7" id="KW-0863">Zinc-finger</keyword>
<evidence type="ECO:0000256" key="5">
    <source>
        <dbReference type="ARBA" id="ARBA00023172"/>
    </source>
</evidence>
<dbReference type="Pfam" id="PF13662">
    <property type="entry name" value="Toprim_4"/>
    <property type="match status" value="1"/>
</dbReference>
<dbReference type="KEGG" id="mat:MARTH_orf160"/>
<sequence length="196" mass="22371">MYDELLNKLTIKLKAIQGLNKKQITAIVEYILNAESGELDDIAMLIKTIKTTYKKCLFCNNFSSQEKCEICSDSTRENKLMVVENAKTIKQFEVAQIYRGKYFILEALYNPKKPNLLFNKNLEKLLLIATKANEVVLALSPTIEGAITMDYLKKSLRDANNMHNVYQLATGIPLGVNVEYIDSETLKQSFLKKTKF</sequence>
<dbReference type="Pfam" id="PF02132">
    <property type="entry name" value="RecR_ZnF"/>
    <property type="match status" value="1"/>
</dbReference>
<organism evidence="9 10">
    <name type="scientific">Metamycoplasma arthritidis (strain 158L3-1)</name>
    <name type="common">Mycoplasma arthritidis</name>
    <dbReference type="NCBI Taxonomy" id="243272"/>
    <lineage>
        <taxon>Bacteria</taxon>
        <taxon>Bacillati</taxon>
        <taxon>Mycoplasmatota</taxon>
        <taxon>Mycoplasmoidales</taxon>
        <taxon>Metamycoplasmataceae</taxon>
        <taxon>Metamycoplasma</taxon>
    </lineage>
</organism>
<name>B3PM36_META1</name>
<dbReference type="InterPro" id="IPR023627">
    <property type="entry name" value="Rcmb_RecR"/>
</dbReference>
<comment type="function">
    <text evidence="7">May play a role in DNA repair. It seems to be involved in an RecBC-independent recombinational process of DNA repair. It may act with RecF and RecO.</text>
</comment>
<dbReference type="eggNOG" id="COG0353">
    <property type="taxonomic scope" value="Bacteria"/>
</dbReference>
<proteinExistence type="inferred from homology"/>
<dbReference type="HAMAP" id="MF_00017">
    <property type="entry name" value="RecR"/>
    <property type="match status" value="1"/>
</dbReference>